<dbReference type="InterPro" id="IPR018520">
    <property type="entry name" value="UPP_synth-like_CS"/>
</dbReference>
<dbReference type="GO" id="GO:0030145">
    <property type="term" value="F:manganese ion binding"/>
    <property type="evidence" value="ECO:0007669"/>
    <property type="project" value="TreeGrafter"/>
</dbReference>
<comment type="caution">
    <text evidence="3">The sequence shown here is derived from an EMBL/GenBank/DDBJ whole genome shotgun (WGS) entry which is preliminary data.</text>
</comment>
<protein>
    <recommendedName>
        <fullName evidence="4">Di-trans,poly-cis-decaprenylcistransferase-like protein</fullName>
    </recommendedName>
</protein>
<dbReference type="PROSITE" id="PS01066">
    <property type="entry name" value="UPP_SYNTHASE"/>
    <property type="match status" value="1"/>
</dbReference>
<name>X1N1L4_9ZZZZ</name>
<dbReference type="EMBL" id="BARV01018537">
    <property type="protein sequence ID" value="GAI20775.1"/>
    <property type="molecule type" value="Genomic_DNA"/>
</dbReference>
<evidence type="ECO:0000256" key="2">
    <source>
        <dbReference type="ARBA" id="ARBA00022679"/>
    </source>
</evidence>
<reference evidence="3" key="1">
    <citation type="journal article" date="2014" name="Front. Microbiol.">
        <title>High frequency of phylogenetically diverse reductive dehalogenase-homologous genes in deep subseafloor sedimentary metagenomes.</title>
        <authorList>
            <person name="Kawai M."/>
            <person name="Futagami T."/>
            <person name="Toyoda A."/>
            <person name="Takaki Y."/>
            <person name="Nishi S."/>
            <person name="Hori S."/>
            <person name="Arai W."/>
            <person name="Tsubouchi T."/>
            <person name="Morono Y."/>
            <person name="Uchiyama I."/>
            <person name="Ito T."/>
            <person name="Fujiyama A."/>
            <person name="Inagaki F."/>
            <person name="Takami H."/>
        </authorList>
    </citation>
    <scope>NUCLEOTIDE SEQUENCE</scope>
    <source>
        <strain evidence="3">Expedition CK06-06</strain>
    </source>
</reference>
<organism evidence="3">
    <name type="scientific">marine sediment metagenome</name>
    <dbReference type="NCBI Taxonomy" id="412755"/>
    <lineage>
        <taxon>unclassified sequences</taxon>
        <taxon>metagenomes</taxon>
        <taxon>ecological metagenomes</taxon>
    </lineage>
</organism>
<comment type="cofactor">
    <cofactor evidence="1">
        <name>Mg(2+)</name>
        <dbReference type="ChEBI" id="CHEBI:18420"/>
    </cofactor>
</comment>
<dbReference type="Gene3D" id="3.40.1180.10">
    <property type="entry name" value="Decaprenyl diphosphate synthase-like"/>
    <property type="match status" value="1"/>
</dbReference>
<dbReference type="GO" id="GO:0008834">
    <property type="term" value="F:ditrans,polycis-undecaprenyl-diphosphate synthase [(2E,6E)-farnesyl-diphosphate specific] activity"/>
    <property type="evidence" value="ECO:0007669"/>
    <property type="project" value="TreeGrafter"/>
</dbReference>
<dbReference type="GO" id="GO:0005829">
    <property type="term" value="C:cytosol"/>
    <property type="evidence" value="ECO:0007669"/>
    <property type="project" value="TreeGrafter"/>
</dbReference>
<keyword evidence="2" id="KW-0808">Transferase</keyword>
<dbReference type="InterPro" id="IPR036424">
    <property type="entry name" value="UPP_synth-like_sf"/>
</dbReference>
<evidence type="ECO:0000256" key="1">
    <source>
        <dbReference type="ARBA" id="ARBA00001946"/>
    </source>
</evidence>
<evidence type="ECO:0000313" key="3">
    <source>
        <dbReference type="EMBL" id="GAI20775.1"/>
    </source>
</evidence>
<dbReference type="SUPFAM" id="SSF64005">
    <property type="entry name" value="Undecaprenyl diphosphate synthase"/>
    <property type="match status" value="1"/>
</dbReference>
<accession>X1N1L4</accession>
<dbReference type="GO" id="GO:0016094">
    <property type="term" value="P:polyprenol biosynthetic process"/>
    <property type="evidence" value="ECO:0007669"/>
    <property type="project" value="TreeGrafter"/>
</dbReference>
<gene>
    <name evidence="3" type="ORF">S06H3_31323</name>
</gene>
<dbReference type="AlphaFoldDB" id="X1N1L4"/>
<sequence length="67" mass="8032">YLYTAGLPDVDLVIRTSGEFRTSNFLIWQAAYSEYYFTDVLWPDFNQKELEKALLAYSQRRRRFGKL</sequence>
<dbReference type="PANTHER" id="PTHR10291:SF0">
    <property type="entry name" value="DEHYDRODOLICHYL DIPHOSPHATE SYNTHASE 2"/>
    <property type="match status" value="1"/>
</dbReference>
<dbReference type="GO" id="GO:0000287">
    <property type="term" value="F:magnesium ion binding"/>
    <property type="evidence" value="ECO:0007669"/>
    <property type="project" value="TreeGrafter"/>
</dbReference>
<dbReference type="InterPro" id="IPR001441">
    <property type="entry name" value="UPP_synth-like"/>
</dbReference>
<evidence type="ECO:0008006" key="4">
    <source>
        <dbReference type="Google" id="ProtNLM"/>
    </source>
</evidence>
<dbReference type="Pfam" id="PF01255">
    <property type="entry name" value="Prenyltransf"/>
    <property type="match status" value="1"/>
</dbReference>
<proteinExistence type="predicted"/>
<feature type="non-terminal residue" evidence="3">
    <location>
        <position position="1"/>
    </location>
</feature>
<dbReference type="PANTHER" id="PTHR10291">
    <property type="entry name" value="DEHYDRODOLICHYL DIPHOSPHATE SYNTHASE FAMILY MEMBER"/>
    <property type="match status" value="1"/>
</dbReference>